<dbReference type="GO" id="GO:0015986">
    <property type="term" value="P:proton motive force-driven ATP synthesis"/>
    <property type="evidence" value="ECO:0007669"/>
    <property type="project" value="InterPro"/>
</dbReference>
<proteinExistence type="inferred from homology"/>
<feature type="transmembrane region" description="Helical" evidence="17">
    <location>
        <begin position="6"/>
        <end position="26"/>
    </location>
</feature>
<evidence type="ECO:0000256" key="6">
    <source>
        <dbReference type="ARBA" id="ARBA00022781"/>
    </source>
</evidence>
<dbReference type="NCBIfam" id="TIGR01144">
    <property type="entry name" value="ATP_synt_b"/>
    <property type="match status" value="1"/>
</dbReference>
<comment type="similarity">
    <text evidence="1 15">Belongs to the ATPase B chain family.</text>
</comment>
<evidence type="ECO:0000256" key="4">
    <source>
        <dbReference type="ARBA" id="ARBA00022547"/>
    </source>
</evidence>
<evidence type="ECO:0000256" key="2">
    <source>
        <dbReference type="ARBA" id="ARBA00022448"/>
    </source>
</evidence>
<evidence type="ECO:0000256" key="12">
    <source>
        <dbReference type="ARBA" id="ARBA00025614"/>
    </source>
</evidence>
<dbReference type="InterPro" id="IPR002146">
    <property type="entry name" value="ATP_synth_b/b'su_bac/chlpt"/>
</dbReference>
<dbReference type="OrthoDB" id="9788020at2"/>
<keyword evidence="10" id="KW-0066">ATP synthesis</keyword>
<dbReference type="RefSeq" id="WP_101626831.1">
    <property type="nucleotide sequence ID" value="NZ_NJPO01000070.1"/>
</dbReference>
<evidence type="ECO:0000256" key="17">
    <source>
        <dbReference type="SAM" id="Phobius"/>
    </source>
</evidence>
<dbReference type="AlphaFoldDB" id="A0A2N4XX24"/>
<keyword evidence="9 17" id="KW-0472">Membrane</keyword>
<comment type="subunit">
    <text evidence="13">F-type ATPases have 2 components, F(1) - the catalytic core - and F(0) - the membrane proton channel. F(1) has five subunits: alpha(3), beta(3), gamma(1), delta(1), epsilon(1). F(0) has four main subunits: a(1), b(2) and c(10-14). The alpha and beta chains form an alternating ring which encloses part of the gamma chain. F(1) is attached to F(0) by a central stalk formed by the gamma and epsilon chains, while a peripheral stalk is formed by the delta and b chains.</text>
</comment>
<comment type="caution">
    <text evidence="18">The sequence shown here is derived from an EMBL/GenBank/DDBJ whole genome shotgun (WGS) entry which is preliminary data.</text>
</comment>
<evidence type="ECO:0000256" key="1">
    <source>
        <dbReference type="ARBA" id="ARBA00005513"/>
    </source>
</evidence>
<evidence type="ECO:0000256" key="5">
    <source>
        <dbReference type="ARBA" id="ARBA00022692"/>
    </source>
</evidence>
<keyword evidence="7 17" id="KW-1133">Transmembrane helix</keyword>
<keyword evidence="5 15" id="KW-0812">Transmembrane</keyword>
<dbReference type="InterPro" id="IPR050059">
    <property type="entry name" value="ATP_synthase_B_chain"/>
</dbReference>
<keyword evidence="2 15" id="KW-0813">Transport</keyword>
<organism evidence="18 19">
    <name type="scientific">Candidatus Palibaumannia cicadellinicola</name>
    <dbReference type="NCBI Taxonomy" id="186490"/>
    <lineage>
        <taxon>Bacteria</taxon>
        <taxon>Pseudomonadati</taxon>
        <taxon>Pseudomonadota</taxon>
        <taxon>Gammaproteobacteria</taxon>
        <taxon>Candidatus Palibaumannia</taxon>
    </lineage>
</organism>
<sequence>MNLNATILGQTIAFILFVLFCMKYIWPPLISAVDKRQKDIIDSFSSIELAKKDLEIAQAQAANDVIQAKAKAKKIIEQANQRKNEIINESKIEA</sequence>
<keyword evidence="3" id="KW-1003">Cell membrane</keyword>
<dbReference type="CDD" id="cd06503">
    <property type="entry name" value="ATP-synt_Fo_b"/>
    <property type="match status" value="1"/>
</dbReference>
<keyword evidence="6 15" id="KW-0375">Hydrogen ion transport</keyword>
<evidence type="ECO:0000256" key="13">
    <source>
        <dbReference type="ARBA" id="ARBA00026054"/>
    </source>
</evidence>
<name>A0A2N4XX24_9GAMM</name>
<keyword evidence="8 15" id="KW-0406">Ion transport</keyword>
<dbReference type="GO" id="GO:0046961">
    <property type="term" value="F:proton-transporting ATPase activity, rotational mechanism"/>
    <property type="evidence" value="ECO:0007669"/>
    <property type="project" value="TreeGrafter"/>
</dbReference>
<dbReference type="GO" id="GO:0012505">
    <property type="term" value="C:endomembrane system"/>
    <property type="evidence" value="ECO:0007669"/>
    <property type="project" value="UniProtKB-SubCell"/>
</dbReference>
<evidence type="ECO:0000256" key="10">
    <source>
        <dbReference type="ARBA" id="ARBA00023310"/>
    </source>
</evidence>
<dbReference type="GO" id="GO:0045259">
    <property type="term" value="C:proton-transporting ATP synthase complex"/>
    <property type="evidence" value="ECO:0007669"/>
    <property type="project" value="UniProtKB-KW"/>
</dbReference>
<dbReference type="Proteomes" id="UP000234253">
    <property type="component" value="Unassembled WGS sequence"/>
</dbReference>
<evidence type="ECO:0000256" key="14">
    <source>
        <dbReference type="ARBA" id="ARBA00037847"/>
    </source>
</evidence>
<dbReference type="InterPro" id="IPR005864">
    <property type="entry name" value="ATP_synth_F0_bsu_bac"/>
</dbReference>
<protein>
    <submittedName>
        <fullName evidence="18">ATP synthase F0 subunit B</fullName>
    </submittedName>
</protein>
<evidence type="ECO:0000256" key="8">
    <source>
        <dbReference type="ARBA" id="ARBA00023065"/>
    </source>
</evidence>
<evidence type="ECO:0000256" key="11">
    <source>
        <dbReference type="ARBA" id="ARBA00025198"/>
    </source>
</evidence>
<gene>
    <name evidence="18" type="primary">atpF</name>
    <name evidence="18" type="ORF">CEX73_01435</name>
</gene>
<comment type="function">
    <text evidence="11">F(1)F(0) ATP synthase produces ATP from ADP in the presence of a proton or sodium gradient. F-type ATPases consist of two structural domains, F(1) containing the extramembraneous catalytic core and F(0) containing the membrane proton channel, linked together by a central stalk and a peripheral stalk. During catalysis, ATP synthesis in the catalytic domain of F(1) is coupled via a rotary mechanism of the central stalk subunits to proton translocation.</text>
</comment>
<evidence type="ECO:0000256" key="16">
    <source>
        <dbReference type="SAM" id="Coils"/>
    </source>
</evidence>
<evidence type="ECO:0000313" key="18">
    <source>
        <dbReference type="EMBL" id="PLK58833.1"/>
    </source>
</evidence>
<comment type="subcellular location">
    <subcellularLocation>
        <location evidence="14">Endomembrane system</location>
        <topology evidence="14">Single-pass membrane protein</topology>
    </subcellularLocation>
</comment>
<reference evidence="18 19" key="1">
    <citation type="submission" date="2017-06" db="EMBL/GenBank/DDBJ databases">
        <title>Metabolic interaction between xylem feeders and their symbionts.</title>
        <authorList>
            <person name="Chouaia B."/>
        </authorList>
    </citation>
    <scope>NUCLEOTIDE SEQUENCE [LARGE SCALE GENOMIC DNA]</scope>
    <source>
        <strain evidence="18 19">Gra</strain>
    </source>
</reference>
<evidence type="ECO:0000256" key="9">
    <source>
        <dbReference type="ARBA" id="ARBA00023136"/>
    </source>
</evidence>
<feature type="coiled-coil region" evidence="16">
    <location>
        <begin position="62"/>
        <end position="89"/>
    </location>
</feature>
<keyword evidence="4 15" id="KW-0138">CF(0)</keyword>
<feature type="non-terminal residue" evidence="18">
    <location>
        <position position="94"/>
    </location>
</feature>
<comment type="function">
    <text evidence="12">Component of the F(0) channel, it forms part of the peripheral stalk, linking F(1) to F(0). The b'-subunit is a diverged and duplicated form of b found in plants and photosynthetic bacteria.</text>
</comment>
<evidence type="ECO:0000256" key="15">
    <source>
        <dbReference type="RuleBase" id="RU003848"/>
    </source>
</evidence>
<dbReference type="PANTHER" id="PTHR33445:SF1">
    <property type="entry name" value="ATP SYNTHASE SUBUNIT B"/>
    <property type="match status" value="1"/>
</dbReference>
<dbReference type="EMBL" id="NJPO01000070">
    <property type="protein sequence ID" value="PLK58833.1"/>
    <property type="molecule type" value="Genomic_DNA"/>
</dbReference>
<evidence type="ECO:0000256" key="7">
    <source>
        <dbReference type="ARBA" id="ARBA00022989"/>
    </source>
</evidence>
<dbReference type="Pfam" id="PF00430">
    <property type="entry name" value="ATP-synt_B"/>
    <property type="match status" value="1"/>
</dbReference>
<dbReference type="PANTHER" id="PTHR33445">
    <property type="entry name" value="ATP SYNTHASE SUBUNIT B', CHLOROPLASTIC"/>
    <property type="match status" value="1"/>
</dbReference>
<accession>A0A2N4XX24</accession>
<dbReference type="Gene3D" id="6.10.250.1580">
    <property type="match status" value="1"/>
</dbReference>
<keyword evidence="16" id="KW-0175">Coiled coil</keyword>
<evidence type="ECO:0000313" key="19">
    <source>
        <dbReference type="Proteomes" id="UP000234253"/>
    </source>
</evidence>
<evidence type="ECO:0000256" key="3">
    <source>
        <dbReference type="ARBA" id="ARBA00022475"/>
    </source>
</evidence>